<accession>R7TXL7</accession>
<evidence type="ECO:0000313" key="2">
    <source>
        <dbReference type="EnsemblMetazoa" id="CapteP201709"/>
    </source>
</evidence>
<reference evidence="1 3" key="2">
    <citation type="journal article" date="2013" name="Nature">
        <title>Insights into bilaterian evolution from three spiralian genomes.</title>
        <authorList>
            <person name="Simakov O."/>
            <person name="Marletaz F."/>
            <person name="Cho S.J."/>
            <person name="Edsinger-Gonzales E."/>
            <person name="Havlak P."/>
            <person name="Hellsten U."/>
            <person name="Kuo D.H."/>
            <person name="Larsson T."/>
            <person name="Lv J."/>
            <person name="Arendt D."/>
            <person name="Savage R."/>
            <person name="Osoegawa K."/>
            <person name="de Jong P."/>
            <person name="Grimwood J."/>
            <person name="Chapman J.A."/>
            <person name="Shapiro H."/>
            <person name="Aerts A."/>
            <person name="Otillar R.P."/>
            <person name="Terry A.Y."/>
            <person name="Boore J.L."/>
            <person name="Grigoriev I.V."/>
            <person name="Lindberg D.R."/>
            <person name="Seaver E.C."/>
            <person name="Weisblat D.A."/>
            <person name="Putnam N.H."/>
            <person name="Rokhsar D.S."/>
        </authorList>
    </citation>
    <scope>NUCLEOTIDE SEQUENCE</scope>
    <source>
        <strain evidence="1 3">I ESC-2004</strain>
    </source>
</reference>
<dbReference type="Proteomes" id="UP000014760">
    <property type="component" value="Unassembled WGS sequence"/>
</dbReference>
<protein>
    <submittedName>
        <fullName evidence="1 2">Uncharacterized protein</fullName>
    </submittedName>
</protein>
<dbReference type="EMBL" id="KB309040">
    <property type="protein sequence ID" value="ELT95715.1"/>
    <property type="molecule type" value="Genomic_DNA"/>
</dbReference>
<dbReference type="EMBL" id="AMQN01028469">
    <property type="status" value="NOT_ANNOTATED_CDS"/>
    <property type="molecule type" value="Genomic_DNA"/>
</dbReference>
<reference evidence="2" key="3">
    <citation type="submission" date="2015-06" db="UniProtKB">
        <authorList>
            <consortium name="EnsemblMetazoa"/>
        </authorList>
    </citation>
    <scope>IDENTIFICATION</scope>
</reference>
<dbReference type="InterPro" id="IPR042567">
    <property type="entry name" value="SPIN/Ssty_sf"/>
</dbReference>
<dbReference type="HOGENOM" id="CLU_1808052_0_0_1"/>
<dbReference type="AlphaFoldDB" id="R7TXL7"/>
<dbReference type="EnsemblMetazoa" id="CapteT201709">
    <property type="protein sequence ID" value="CapteP201709"/>
    <property type="gene ID" value="CapteG201709"/>
</dbReference>
<keyword evidence="3" id="KW-1185">Reference proteome</keyword>
<reference evidence="3" key="1">
    <citation type="submission" date="2012-12" db="EMBL/GenBank/DDBJ databases">
        <authorList>
            <person name="Hellsten U."/>
            <person name="Grimwood J."/>
            <person name="Chapman J.A."/>
            <person name="Shapiro H."/>
            <person name="Aerts A."/>
            <person name="Otillar R.P."/>
            <person name="Terry A.Y."/>
            <person name="Boore J.L."/>
            <person name="Simakov O."/>
            <person name="Marletaz F."/>
            <person name="Cho S.-J."/>
            <person name="Edsinger-Gonzales E."/>
            <person name="Havlak P."/>
            <person name="Kuo D.-H."/>
            <person name="Larsson T."/>
            <person name="Lv J."/>
            <person name="Arendt D."/>
            <person name="Savage R."/>
            <person name="Osoegawa K."/>
            <person name="de Jong P."/>
            <person name="Lindberg D.R."/>
            <person name="Seaver E.C."/>
            <person name="Weisblat D.A."/>
            <person name="Putnam N.H."/>
            <person name="Grigoriev I.V."/>
            <person name="Rokhsar D.S."/>
        </authorList>
    </citation>
    <scope>NUCLEOTIDE SEQUENCE</scope>
    <source>
        <strain evidence="3">I ESC-2004</strain>
    </source>
</reference>
<gene>
    <name evidence="1" type="ORF">CAPTEDRAFT_201709</name>
</gene>
<evidence type="ECO:0000313" key="3">
    <source>
        <dbReference type="Proteomes" id="UP000014760"/>
    </source>
</evidence>
<sequence>MPKMEVNRQTLAYRNNQITKLKEDVAALHKENEDLWGNVCLMMDHEEEREKLEEELATLNLKSKLQLAAGDPSSLVGKRFLHLCRNAPRERPQWFPGTVLQVGKDHHLPLKTAYLVQYDDDPDGETQCFPLLVDLGKGEVIIN</sequence>
<proteinExistence type="predicted"/>
<dbReference type="Gene3D" id="2.80.10.70">
    <property type="entry name" value="Spindlin/Ssty"/>
    <property type="match status" value="1"/>
</dbReference>
<evidence type="ECO:0000313" key="1">
    <source>
        <dbReference type="EMBL" id="ELT95715.1"/>
    </source>
</evidence>
<name>R7TXL7_CAPTE</name>
<organism evidence="1">
    <name type="scientific">Capitella teleta</name>
    <name type="common">Polychaete worm</name>
    <dbReference type="NCBI Taxonomy" id="283909"/>
    <lineage>
        <taxon>Eukaryota</taxon>
        <taxon>Metazoa</taxon>
        <taxon>Spiralia</taxon>
        <taxon>Lophotrochozoa</taxon>
        <taxon>Annelida</taxon>
        <taxon>Polychaeta</taxon>
        <taxon>Sedentaria</taxon>
        <taxon>Scolecida</taxon>
        <taxon>Capitellidae</taxon>
        <taxon>Capitella</taxon>
    </lineage>
</organism>